<dbReference type="SUPFAM" id="SSF54637">
    <property type="entry name" value="Thioesterase/thiol ester dehydrase-isomerase"/>
    <property type="match status" value="1"/>
</dbReference>
<dbReference type="EMBL" id="LNXV01000015">
    <property type="protein sequence ID" value="KTC83733.1"/>
    <property type="molecule type" value="Genomic_DNA"/>
</dbReference>
<dbReference type="Pfam" id="PF13279">
    <property type="entry name" value="4HBT_2"/>
    <property type="match status" value="1"/>
</dbReference>
<gene>
    <name evidence="3" type="ORF">Lbru_1702</name>
</gene>
<dbReference type="AlphaFoldDB" id="A0A0W0SLC5"/>
<dbReference type="PATRIC" id="fig|29422.6.peg.1807"/>
<sequence length="142" mass="16379">MEKIENNPPSFKLDLPVRIYDINYGGHLGHAELVKITHQARLMYFDTHSLNEANLDGAGVIAKELHVEYKGEAFFNDLLHISISLQIEKASCIFLYNISKNDNKPVALVKEKILFMDYSTRKLLRVPECIKKLNEKLIEFMD</sequence>
<evidence type="ECO:0000256" key="1">
    <source>
        <dbReference type="ARBA" id="ARBA00005953"/>
    </source>
</evidence>
<keyword evidence="2" id="KW-0378">Hydrolase</keyword>
<name>A0A0W0SLC5_9GAMM</name>
<dbReference type="PANTHER" id="PTHR31793">
    <property type="entry name" value="4-HYDROXYBENZOYL-COA THIOESTERASE FAMILY MEMBER"/>
    <property type="match status" value="1"/>
</dbReference>
<reference evidence="3 4" key="1">
    <citation type="submission" date="2015-11" db="EMBL/GenBank/DDBJ databases">
        <title>Genomic analysis of 38 Legionella species identifies large and diverse effector repertoires.</title>
        <authorList>
            <person name="Burstein D."/>
            <person name="Amaro F."/>
            <person name="Zusman T."/>
            <person name="Lifshitz Z."/>
            <person name="Cohen O."/>
            <person name="Gilbert J.A."/>
            <person name="Pupko T."/>
            <person name="Shuman H.A."/>
            <person name="Segal G."/>
        </authorList>
    </citation>
    <scope>NUCLEOTIDE SEQUENCE [LARGE SCALE GENOMIC DNA]</scope>
    <source>
        <strain evidence="3 4">ATCC 43878</strain>
    </source>
</reference>
<keyword evidence="4" id="KW-1185">Reference proteome</keyword>
<dbReference type="PANTHER" id="PTHR31793:SF27">
    <property type="entry name" value="NOVEL THIOESTERASE SUPERFAMILY DOMAIN AND SAPOSIN A-TYPE DOMAIN CONTAINING PROTEIN (0610012H03RIK)"/>
    <property type="match status" value="1"/>
</dbReference>
<evidence type="ECO:0008006" key="5">
    <source>
        <dbReference type="Google" id="ProtNLM"/>
    </source>
</evidence>
<protein>
    <recommendedName>
        <fullName evidence="5">Esterase</fullName>
    </recommendedName>
</protein>
<evidence type="ECO:0000313" key="3">
    <source>
        <dbReference type="EMBL" id="KTC83733.1"/>
    </source>
</evidence>
<dbReference type="InterPro" id="IPR029069">
    <property type="entry name" value="HotDog_dom_sf"/>
</dbReference>
<evidence type="ECO:0000313" key="4">
    <source>
        <dbReference type="Proteomes" id="UP000054742"/>
    </source>
</evidence>
<dbReference type="InterPro" id="IPR050563">
    <property type="entry name" value="4-hydroxybenzoyl-CoA_TE"/>
</dbReference>
<proteinExistence type="inferred from homology"/>
<organism evidence="3 4">
    <name type="scientific">Legionella brunensis</name>
    <dbReference type="NCBI Taxonomy" id="29422"/>
    <lineage>
        <taxon>Bacteria</taxon>
        <taxon>Pseudomonadati</taxon>
        <taxon>Pseudomonadota</taxon>
        <taxon>Gammaproteobacteria</taxon>
        <taxon>Legionellales</taxon>
        <taxon>Legionellaceae</taxon>
        <taxon>Legionella</taxon>
    </lineage>
</organism>
<dbReference type="STRING" id="29422.Lbru_1702"/>
<dbReference type="CDD" id="cd00586">
    <property type="entry name" value="4HBT"/>
    <property type="match status" value="1"/>
</dbReference>
<comment type="similarity">
    <text evidence="1">Belongs to the 4-hydroxybenzoyl-CoA thioesterase family.</text>
</comment>
<dbReference type="RefSeq" id="WP_065235449.1">
    <property type="nucleotide sequence ID" value="NZ_CAAAHU010000027.1"/>
</dbReference>
<dbReference type="Gene3D" id="3.10.129.10">
    <property type="entry name" value="Hotdog Thioesterase"/>
    <property type="match status" value="1"/>
</dbReference>
<accession>A0A0W0SLC5</accession>
<comment type="caution">
    <text evidence="3">The sequence shown here is derived from an EMBL/GenBank/DDBJ whole genome shotgun (WGS) entry which is preliminary data.</text>
</comment>
<dbReference type="Proteomes" id="UP000054742">
    <property type="component" value="Unassembled WGS sequence"/>
</dbReference>
<dbReference type="GO" id="GO:0047617">
    <property type="term" value="F:fatty acyl-CoA hydrolase activity"/>
    <property type="evidence" value="ECO:0007669"/>
    <property type="project" value="TreeGrafter"/>
</dbReference>
<evidence type="ECO:0000256" key="2">
    <source>
        <dbReference type="ARBA" id="ARBA00022801"/>
    </source>
</evidence>